<evidence type="ECO:0000313" key="2">
    <source>
        <dbReference type="Proteomes" id="UP001341840"/>
    </source>
</evidence>
<reference evidence="1 2" key="1">
    <citation type="journal article" date="2023" name="Plants (Basel)">
        <title>Bridging the Gap: Combining Genomics and Transcriptomics Approaches to Understand Stylosanthes scabra, an Orphan Legume from the Brazilian Caatinga.</title>
        <authorList>
            <person name="Ferreira-Neto J.R.C."/>
            <person name="da Silva M.D."/>
            <person name="Binneck E."/>
            <person name="de Melo N.F."/>
            <person name="da Silva R.H."/>
            <person name="de Melo A.L.T.M."/>
            <person name="Pandolfi V."/>
            <person name="Bustamante F.O."/>
            <person name="Brasileiro-Vidal A.C."/>
            <person name="Benko-Iseppon A.M."/>
        </authorList>
    </citation>
    <scope>NUCLEOTIDE SEQUENCE [LARGE SCALE GENOMIC DNA]</scope>
    <source>
        <tissue evidence="1">Leaves</tissue>
    </source>
</reference>
<dbReference type="EMBL" id="JASCZI010000987">
    <property type="protein sequence ID" value="MED6114004.1"/>
    <property type="molecule type" value="Genomic_DNA"/>
</dbReference>
<sequence>MEEAMVTDVVRVPDLSNRLRFLNRQAVGLHMNLSDMSRNVALSSSNQPLSTTAVRHLIEESHLDLVNLLTSHLKTVLNPILADTNAKYELLAKKFDSAIGIGDEAISEPYISNDGIMNDTFEVSIIQKIMRYQSRNKLGYLKRVKMQKMFFTM</sequence>
<gene>
    <name evidence="1" type="ORF">PIB30_076053</name>
</gene>
<accession>A0ABU6QSH2</accession>
<comment type="caution">
    <text evidence="1">The sequence shown here is derived from an EMBL/GenBank/DDBJ whole genome shotgun (WGS) entry which is preliminary data.</text>
</comment>
<evidence type="ECO:0000313" key="1">
    <source>
        <dbReference type="EMBL" id="MED6114004.1"/>
    </source>
</evidence>
<protein>
    <submittedName>
        <fullName evidence="1">Uncharacterized protein</fullName>
    </submittedName>
</protein>
<organism evidence="1 2">
    <name type="scientific">Stylosanthes scabra</name>
    <dbReference type="NCBI Taxonomy" id="79078"/>
    <lineage>
        <taxon>Eukaryota</taxon>
        <taxon>Viridiplantae</taxon>
        <taxon>Streptophyta</taxon>
        <taxon>Embryophyta</taxon>
        <taxon>Tracheophyta</taxon>
        <taxon>Spermatophyta</taxon>
        <taxon>Magnoliopsida</taxon>
        <taxon>eudicotyledons</taxon>
        <taxon>Gunneridae</taxon>
        <taxon>Pentapetalae</taxon>
        <taxon>rosids</taxon>
        <taxon>fabids</taxon>
        <taxon>Fabales</taxon>
        <taxon>Fabaceae</taxon>
        <taxon>Papilionoideae</taxon>
        <taxon>50 kb inversion clade</taxon>
        <taxon>dalbergioids sensu lato</taxon>
        <taxon>Dalbergieae</taxon>
        <taxon>Pterocarpus clade</taxon>
        <taxon>Stylosanthes</taxon>
    </lineage>
</organism>
<proteinExistence type="predicted"/>
<dbReference type="Proteomes" id="UP001341840">
    <property type="component" value="Unassembled WGS sequence"/>
</dbReference>
<keyword evidence="2" id="KW-1185">Reference proteome</keyword>
<name>A0ABU6QSH2_9FABA</name>